<dbReference type="Proteomes" id="UP000229342">
    <property type="component" value="Unassembled WGS sequence"/>
</dbReference>
<comment type="caution">
    <text evidence="1">The sequence shown here is derived from an EMBL/GenBank/DDBJ whole genome shotgun (WGS) entry which is preliminary data.</text>
</comment>
<name>A0A2H0KAJ9_9BACT</name>
<proteinExistence type="predicted"/>
<evidence type="ECO:0000313" key="1">
    <source>
        <dbReference type="EMBL" id="PIQ68269.1"/>
    </source>
</evidence>
<evidence type="ECO:0000313" key="2">
    <source>
        <dbReference type="Proteomes" id="UP000229342"/>
    </source>
</evidence>
<dbReference type="AlphaFoldDB" id="A0A2H0KAJ9"/>
<accession>A0A2H0KAJ9</accession>
<dbReference type="EMBL" id="PCVG01000066">
    <property type="protein sequence ID" value="PIQ68269.1"/>
    <property type="molecule type" value="Genomic_DNA"/>
</dbReference>
<organism evidence="1 2">
    <name type="scientific">Candidatus Taylorbacteria bacterium CG11_big_fil_rev_8_21_14_0_20_46_11</name>
    <dbReference type="NCBI Taxonomy" id="1975025"/>
    <lineage>
        <taxon>Bacteria</taxon>
        <taxon>Candidatus Tayloriibacteriota</taxon>
    </lineage>
</organism>
<sequence>MRIVMLEFTAEQFKEVKEKGEAFYKSFSEVYCPYLKEKVSFNARGLEHLKFKRLEKTRPEQDQYMRFKLIPLAPEVLKLSHTVQGILETKKFERIRVSSRTDTVLKPVLYYEFIAVIKRNRVKVIVKQIDGGNKFFWSLIPFWGMNRSTMTRILHEGMPEED</sequence>
<protein>
    <submittedName>
        <fullName evidence="1">Uncharacterized protein</fullName>
    </submittedName>
</protein>
<reference evidence="1 2" key="1">
    <citation type="submission" date="2017-09" db="EMBL/GenBank/DDBJ databases">
        <title>Depth-based differentiation of microbial function through sediment-hosted aquifers and enrichment of novel symbionts in the deep terrestrial subsurface.</title>
        <authorList>
            <person name="Probst A.J."/>
            <person name="Ladd B."/>
            <person name="Jarett J.K."/>
            <person name="Geller-Mcgrath D.E."/>
            <person name="Sieber C.M."/>
            <person name="Emerson J.B."/>
            <person name="Anantharaman K."/>
            <person name="Thomas B.C."/>
            <person name="Malmstrom R."/>
            <person name="Stieglmeier M."/>
            <person name="Klingl A."/>
            <person name="Woyke T."/>
            <person name="Ryan C.M."/>
            <person name="Banfield J.F."/>
        </authorList>
    </citation>
    <scope>NUCLEOTIDE SEQUENCE [LARGE SCALE GENOMIC DNA]</scope>
    <source>
        <strain evidence="1">CG11_big_fil_rev_8_21_14_0_20_46_11</strain>
    </source>
</reference>
<gene>
    <name evidence="1" type="ORF">COV91_05060</name>
</gene>